<dbReference type="PROSITE" id="PS51762">
    <property type="entry name" value="GH16_2"/>
    <property type="match status" value="1"/>
</dbReference>
<dbReference type="Gene3D" id="2.60.120.200">
    <property type="match status" value="1"/>
</dbReference>
<feature type="domain" description="GH16" evidence="2">
    <location>
        <begin position="39"/>
        <end position="288"/>
    </location>
</feature>
<accession>A0A6J6H8N9</accession>
<gene>
    <name evidence="3" type="ORF">UFOPK1410_00407</name>
    <name evidence="4" type="ORF">UFOPK1855_00346</name>
</gene>
<evidence type="ECO:0000256" key="1">
    <source>
        <dbReference type="ARBA" id="ARBA00006865"/>
    </source>
</evidence>
<dbReference type="GO" id="GO:0004553">
    <property type="term" value="F:hydrolase activity, hydrolyzing O-glycosyl compounds"/>
    <property type="evidence" value="ECO:0007669"/>
    <property type="project" value="InterPro"/>
</dbReference>
<comment type="similarity">
    <text evidence="1">Belongs to the glycosyl hydrolase 16 family.</text>
</comment>
<organism evidence="4">
    <name type="scientific">freshwater metagenome</name>
    <dbReference type="NCBI Taxonomy" id="449393"/>
    <lineage>
        <taxon>unclassified sequences</taxon>
        <taxon>metagenomes</taxon>
        <taxon>ecological metagenomes</taxon>
    </lineage>
</organism>
<reference evidence="4" key="1">
    <citation type="submission" date="2020-05" db="EMBL/GenBank/DDBJ databases">
        <authorList>
            <person name="Chiriac C."/>
            <person name="Salcher M."/>
            <person name="Ghai R."/>
            <person name="Kavagutti S V."/>
        </authorList>
    </citation>
    <scope>NUCLEOTIDE SEQUENCE</scope>
</reference>
<dbReference type="PANTHER" id="PTHR10963">
    <property type="entry name" value="GLYCOSYL HYDROLASE-RELATED"/>
    <property type="match status" value="1"/>
</dbReference>
<dbReference type="Pfam" id="PF00722">
    <property type="entry name" value="Glyco_hydro_16"/>
    <property type="match status" value="1"/>
</dbReference>
<dbReference type="GO" id="GO:0005975">
    <property type="term" value="P:carbohydrate metabolic process"/>
    <property type="evidence" value="ECO:0007669"/>
    <property type="project" value="InterPro"/>
</dbReference>
<dbReference type="InterPro" id="IPR013320">
    <property type="entry name" value="ConA-like_dom_sf"/>
</dbReference>
<dbReference type="InterPro" id="IPR000757">
    <property type="entry name" value="Beta-glucanase-like"/>
</dbReference>
<evidence type="ECO:0000259" key="2">
    <source>
        <dbReference type="PROSITE" id="PS51762"/>
    </source>
</evidence>
<name>A0A6J6H8N9_9ZZZZ</name>
<proteinExistence type="inferred from homology"/>
<evidence type="ECO:0000313" key="4">
    <source>
        <dbReference type="EMBL" id="CAB4609917.1"/>
    </source>
</evidence>
<sequence>MKKNIMRLAALAAIGALAFGIGAPSAATGATTKKLVWALEFKGKANVKPSSSVFSYDVGGGGWGNLEHQAYVDTNVKTDGVSQGNLVFTASKYEPNINEDIYYECPINTVGSACEFLSSRIHTKGKLAFQYGRLEARIKNPKGDGTWPAFWMLGNDFPGNQWPNSGEIDIMEGKGANPWTVWGTVHGPGYFGGDGITNTWSLDKPLSSTYNVYAIEWFPNKINWYINNKLFHTVTPKSVGTNKWVFNKPFFLILNLAMGGRFTGDLDPDLTSAKMYVDYIRYYTINGQGKVTGTAAAIKAGKP</sequence>
<dbReference type="CDD" id="cd08023">
    <property type="entry name" value="GH16_laminarinase_like"/>
    <property type="match status" value="1"/>
</dbReference>
<dbReference type="InterPro" id="IPR050546">
    <property type="entry name" value="Glycosyl_Hydrlase_16"/>
</dbReference>
<dbReference type="PANTHER" id="PTHR10963:SF55">
    <property type="entry name" value="GLYCOSIDE HYDROLASE FAMILY 16 PROTEIN"/>
    <property type="match status" value="1"/>
</dbReference>
<dbReference type="AlphaFoldDB" id="A0A6J6H8N9"/>
<dbReference type="SUPFAM" id="SSF49899">
    <property type="entry name" value="Concanavalin A-like lectins/glucanases"/>
    <property type="match status" value="1"/>
</dbReference>
<dbReference type="EMBL" id="CAEZUW010000038">
    <property type="protein sequence ID" value="CAB4609917.1"/>
    <property type="molecule type" value="Genomic_DNA"/>
</dbReference>
<evidence type="ECO:0000313" key="3">
    <source>
        <dbReference type="EMBL" id="CAB4535212.1"/>
    </source>
</evidence>
<dbReference type="EMBL" id="CAEZSH010000032">
    <property type="protein sequence ID" value="CAB4535212.1"/>
    <property type="molecule type" value="Genomic_DNA"/>
</dbReference>
<protein>
    <submittedName>
        <fullName evidence="4">Unannotated protein</fullName>
    </submittedName>
</protein>